<sequence length="190" mass="21836">MDSNSGVDWLIQKGNKSKHWFTFVDPQGLSVEWDLLQKLITRGNTDILYNFQTEGFVRNSSEEADHAHEALENALGEDVPKGKSMDYYVNWFRKEKIEPLEYHTASRKMTSKGSSEWRYDLTFASGNETAVNNVMDNIMKNEATLRASIVDEIRSTRKRANDPQEPFDGRLSFDEHGKESGDIQSGIHEW</sequence>
<proteinExistence type="predicted"/>
<evidence type="ECO:0000256" key="1">
    <source>
        <dbReference type="SAM" id="MobiDB-lite"/>
    </source>
</evidence>
<feature type="compositionally biased region" description="Basic and acidic residues" evidence="1">
    <location>
        <begin position="156"/>
        <end position="181"/>
    </location>
</feature>
<accession>M0K0E1</accession>
<gene>
    <name evidence="2" type="ORF">C435_15367</name>
</gene>
<feature type="region of interest" description="Disordered" evidence="1">
    <location>
        <begin position="156"/>
        <end position="190"/>
    </location>
</feature>
<name>M0K0E1_9EURY</name>
<evidence type="ECO:0000313" key="3">
    <source>
        <dbReference type="Proteomes" id="UP000011687"/>
    </source>
</evidence>
<keyword evidence="3" id="KW-1185">Reference proteome</keyword>
<comment type="caution">
    <text evidence="2">The sequence shown here is derived from an EMBL/GenBank/DDBJ whole genome shotgun (WGS) entry which is preliminary data.</text>
</comment>
<reference evidence="2 3" key="1">
    <citation type="journal article" date="2014" name="PLoS Genet.">
        <title>Phylogenetically driven sequencing of extremely halophilic archaea reveals strategies for static and dynamic osmo-response.</title>
        <authorList>
            <person name="Becker E.A."/>
            <person name="Seitzer P.M."/>
            <person name="Tritt A."/>
            <person name="Larsen D."/>
            <person name="Krusor M."/>
            <person name="Yao A.I."/>
            <person name="Wu D."/>
            <person name="Madern D."/>
            <person name="Eisen J.A."/>
            <person name="Darling A.E."/>
            <person name="Facciotti M.T."/>
        </authorList>
    </citation>
    <scope>NUCLEOTIDE SEQUENCE [LARGE SCALE GENOMIC DNA]</scope>
    <source>
        <strain evidence="2 3">ATCC 33799</strain>
    </source>
</reference>
<dbReference type="AlphaFoldDB" id="M0K0E1"/>
<evidence type="ECO:0000313" key="2">
    <source>
        <dbReference type="EMBL" id="EMA14892.1"/>
    </source>
</evidence>
<organism evidence="2 3">
    <name type="scientific">Haloarcula marismortui ATCC 33799</name>
    <dbReference type="NCBI Taxonomy" id="662475"/>
    <lineage>
        <taxon>Archaea</taxon>
        <taxon>Methanobacteriati</taxon>
        <taxon>Methanobacteriota</taxon>
        <taxon>Stenosarchaea group</taxon>
        <taxon>Halobacteria</taxon>
        <taxon>Halobacteriales</taxon>
        <taxon>Haloarculaceae</taxon>
        <taxon>Haloarcula</taxon>
    </lineage>
</organism>
<protein>
    <submittedName>
        <fullName evidence="2">Uncharacterized protein</fullName>
    </submittedName>
</protein>
<dbReference type="Proteomes" id="UP000011687">
    <property type="component" value="Unassembled WGS sequence"/>
</dbReference>
<dbReference type="EMBL" id="AOLS01000072">
    <property type="protein sequence ID" value="EMA14892.1"/>
    <property type="molecule type" value="Genomic_DNA"/>
</dbReference>